<feature type="DNA-binding region" description="HMG box" evidence="1">
    <location>
        <begin position="250"/>
        <end position="317"/>
    </location>
</feature>
<dbReference type="GO" id="GO:0003677">
    <property type="term" value="F:DNA binding"/>
    <property type="evidence" value="ECO:0007669"/>
    <property type="project" value="UniProtKB-UniRule"/>
</dbReference>
<keyword evidence="1" id="KW-0238">DNA-binding</keyword>
<name>A0A4S4DHL9_CAMSN</name>
<gene>
    <name evidence="5" type="ORF">TEA_012269</name>
</gene>
<dbReference type="InterPro" id="IPR036910">
    <property type="entry name" value="HMG_box_dom_sf"/>
</dbReference>
<dbReference type="AlphaFoldDB" id="A0A4S4DHL9"/>
<dbReference type="InterPro" id="IPR001606">
    <property type="entry name" value="ARID_dom"/>
</dbReference>
<feature type="domain" description="ARID" evidence="4">
    <location>
        <begin position="5"/>
        <end position="103"/>
    </location>
</feature>
<dbReference type="PANTHER" id="PTHR46691">
    <property type="entry name" value="HIGH MOBILITY GROUP B PROTEIN 9"/>
    <property type="match status" value="1"/>
</dbReference>
<dbReference type="Proteomes" id="UP000306102">
    <property type="component" value="Unassembled WGS sequence"/>
</dbReference>
<feature type="region of interest" description="Disordered" evidence="2">
    <location>
        <begin position="206"/>
        <end position="257"/>
    </location>
</feature>
<dbReference type="GO" id="GO:0005634">
    <property type="term" value="C:nucleus"/>
    <property type="evidence" value="ECO:0007669"/>
    <property type="project" value="UniProtKB-UniRule"/>
</dbReference>
<evidence type="ECO:0000259" key="3">
    <source>
        <dbReference type="PROSITE" id="PS50118"/>
    </source>
</evidence>
<dbReference type="Gene3D" id="1.10.30.10">
    <property type="entry name" value="High mobility group box domain"/>
    <property type="match status" value="1"/>
</dbReference>
<evidence type="ECO:0000256" key="2">
    <source>
        <dbReference type="SAM" id="MobiDB-lite"/>
    </source>
</evidence>
<dbReference type="SUPFAM" id="SSF47095">
    <property type="entry name" value="HMG-box"/>
    <property type="match status" value="1"/>
</dbReference>
<evidence type="ECO:0008006" key="7">
    <source>
        <dbReference type="Google" id="ProtNLM"/>
    </source>
</evidence>
<dbReference type="SMART" id="SM00398">
    <property type="entry name" value="HMG"/>
    <property type="match status" value="1"/>
</dbReference>
<dbReference type="Gene3D" id="3.40.50.450">
    <property type="match status" value="1"/>
</dbReference>
<evidence type="ECO:0000313" key="5">
    <source>
        <dbReference type="EMBL" id="THG02298.1"/>
    </source>
</evidence>
<comment type="caution">
    <text evidence="5">The sequence shown here is derived from an EMBL/GenBank/DDBJ whole genome shotgun (WGS) entry which is preliminary data.</text>
</comment>
<keyword evidence="6" id="KW-1185">Reference proteome</keyword>
<proteinExistence type="predicted"/>
<feature type="compositionally biased region" description="Basic and acidic residues" evidence="2">
    <location>
        <begin position="365"/>
        <end position="378"/>
    </location>
</feature>
<dbReference type="SUPFAM" id="SSF46774">
    <property type="entry name" value="ARID-like"/>
    <property type="match status" value="1"/>
</dbReference>
<dbReference type="SMART" id="SM00501">
    <property type="entry name" value="BRIGHT"/>
    <property type="match status" value="1"/>
</dbReference>
<dbReference type="STRING" id="542762.A0A4S4DHL9"/>
<reference evidence="5 6" key="1">
    <citation type="journal article" date="2018" name="Proc. Natl. Acad. Sci. U.S.A.">
        <title>Draft genome sequence of Camellia sinensis var. sinensis provides insights into the evolution of the tea genome and tea quality.</title>
        <authorList>
            <person name="Wei C."/>
            <person name="Yang H."/>
            <person name="Wang S."/>
            <person name="Zhao J."/>
            <person name="Liu C."/>
            <person name="Gao L."/>
            <person name="Xia E."/>
            <person name="Lu Y."/>
            <person name="Tai Y."/>
            <person name="She G."/>
            <person name="Sun J."/>
            <person name="Cao H."/>
            <person name="Tong W."/>
            <person name="Gao Q."/>
            <person name="Li Y."/>
            <person name="Deng W."/>
            <person name="Jiang X."/>
            <person name="Wang W."/>
            <person name="Chen Q."/>
            <person name="Zhang S."/>
            <person name="Li H."/>
            <person name="Wu J."/>
            <person name="Wang P."/>
            <person name="Li P."/>
            <person name="Shi C."/>
            <person name="Zheng F."/>
            <person name="Jian J."/>
            <person name="Huang B."/>
            <person name="Shan D."/>
            <person name="Shi M."/>
            <person name="Fang C."/>
            <person name="Yue Y."/>
            <person name="Li F."/>
            <person name="Li D."/>
            <person name="Wei S."/>
            <person name="Han B."/>
            <person name="Jiang C."/>
            <person name="Yin Y."/>
            <person name="Xia T."/>
            <person name="Zhang Z."/>
            <person name="Bennetzen J.L."/>
            <person name="Zhao S."/>
            <person name="Wan X."/>
        </authorList>
    </citation>
    <scope>NUCLEOTIDE SEQUENCE [LARGE SCALE GENOMIC DNA]</scope>
    <source>
        <strain evidence="6">cv. Shuchazao</strain>
        <tissue evidence="5">Leaf</tissue>
    </source>
</reference>
<evidence type="ECO:0000259" key="4">
    <source>
        <dbReference type="PROSITE" id="PS51011"/>
    </source>
</evidence>
<dbReference type="CDD" id="cd22009">
    <property type="entry name" value="HMG-box_AtHMGB9-like"/>
    <property type="match status" value="1"/>
</dbReference>
<dbReference type="PANTHER" id="PTHR46691:SF3">
    <property type="entry name" value="HIGH MOBILITY GROUP B PROTEIN 15"/>
    <property type="match status" value="1"/>
</dbReference>
<dbReference type="PROSITE" id="PS50118">
    <property type="entry name" value="HMG_BOX_2"/>
    <property type="match status" value="1"/>
</dbReference>
<feature type="compositionally biased region" description="Basic residues" evidence="2">
    <location>
        <begin position="232"/>
        <end position="242"/>
    </location>
</feature>
<sequence>MDRESEMKQSKFKRICVFCGSSQGKKSSYQDAAIELGKELDPYYRGEGPRLASAFCGAAQILKERRWKEVTAVFSFPSTATNASFVLRKYYGTLLHHYEQIYFFKAKGWSPSVDPSQSQSSPPVPPRALAEPVLPSPPMTEFLEAGLQPLRTNVAEFSHGETSAPPSTGTPAIGVIDGKFETGYLVTVRIGSELLKGVLYMVPQNPGSQVPQHQNASASNNDNNTPAASGMSRRRRRKKSEMKKRDPAHPKPNRSGYNFFFAEQHARLKPLHPGKDREISRMIGELWTKMKEPEKAVYQDRAVKDKERYRTEMEDYRERLRTGQIISNAVPIQQRSPVPHLHILESSEKIVTEGGESPQTPENEISSKSDSEDKSADKDSDDAETSPGVEFGAENMGMEDLVDKEGFELHPNKKRAVNKAGDESLENSNDIVMQETKKDSVAVEEKGSMPSEGKEPLPSDEQRGSVSSEAKEAVHSEDQCLFIVFVQSWCCVRLYGVPSFANFGQFCNAVLVDMILD</sequence>
<dbReference type="InterPro" id="IPR009071">
    <property type="entry name" value="HMG_box_dom"/>
</dbReference>
<dbReference type="EMBL" id="SDRB02011225">
    <property type="protein sequence ID" value="THG02298.1"/>
    <property type="molecule type" value="Genomic_DNA"/>
</dbReference>
<organism evidence="5 6">
    <name type="scientific">Camellia sinensis var. sinensis</name>
    <name type="common">China tea</name>
    <dbReference type="NCBI Taxonomy" id="542762"/>
    <lineage>
        <taxon>Eukaryota</taxon>
        <taxon>Viridiplantae</taxon>
        <taxon>Streptophyta</taxon>
        <taxon>Embryophyta</taxon>
        <taxon>Tracheophyta</taxon>
        <taxon>Spermatophyta</taxon>
        <taxon>Magnoliopsida</taxon>
        <taxon>eudicotyledons</taxon>
        <taxon>Gunneridae</taxon>
        <taxon>Pentapetalae</taxon>
        <taxon>asterids</taxon>
        <taxon>Ericales</taxon>
        <taxon>Theaceae</taxon>
        <taxon>Camellia</taxon>
    </lineage>
</organism>
<feature type="domain" description="HMG box" evidence="3">
    <location>
        <begin position="250"/>
        <end position="317"/>
    </location>
</feature>
<evidence type="ECO:0000313" key="6">
    <source>
        <dbReference type="Proteomes" id="UP000306102"/>
    </source>
</evidence>
<dbReference type="PROSITE" id="PS51011">
    <property type="entry name" value="ARID"/>
    <property type="match status" value="1"/>
</dbReference>
<dbReference type="FunFam" id="1.10.30.10:FF:000055">
    <property type="entry name" value="High mobility group B protein 15"/>
    <property type="match status" value="1"/>
</dbReference>
<dbReference type="InterPro" id="IPR036431">
    <property type="entry name" value="ARID_dom_sf"/>
</dbReference>
<dbReference type="Gene3D" id="1.10.150.60">
    <property type="entry name" value="ARID DNA-binding domain"/>
    <property type="match status" value="1"/>
</dbReference>
<keyword evidence="1" id="KW-0539">Nucleus</keyword>
<feature type="region of interest" description="Disordered" evidence="2">
    <location>
        <begin position="438"/>
        <end position="465"/>
    </location>
</feature>
<evidence type="ECO:0000256" key="1">
    <source>
        <dbReference type="PROSITE-ProRule" id="PRU00267"/>
    </source>
</evidence>
<feature type="region of interest" description="Disordered" evidence="2">
    <location>
        <begin position="350"/>
        <end position="396"/>
    </location>
</feature>
<dbReference type="Pfam" id="PF00505">
    <property type="entry name" value="HMG_box"/>
    <property type="match status" value="1"/>
</dbReference>
<protein>
    <recommendedName>
        <fullName evidence="7">HMG box domain-containing protein</fullName>
    </recommendedName>
</protein>
<accession>A0A4S4DHL9</accession>
<feature type="compositionally biased region" description="Polar residues" evidence="2">
    <location>
        <begin position="206"/>
        <end position="227"/>
    </location>
</feature>